<dbReference type="InterPro" id="IPR019665">
    <property type="entry name" value="OxRdtase/DH_put_Rossmann_dom"/>
</dbReference>
<dbReference type="Gene3D" id="3.40.50.720">
    <property type="entry name" value="NAD(P)-binding Rossmann-like Domain"/>
    <property type="match status" value="1"/>
</dbReference>
<feature type="domain" description="DUF2520" evidence="3">
    <location>
        <begin position="140"/>
        <end position="273"/>
    </location>
</feature>
<dbReference type="EMBL" id="VANI01000015">
    <property type="protein sequence ID" value="TLM76200.1"/>
    <property type="molecule type" value="Genomic_DNA"/>
</dbReference>
<keyword evidence="5" id="KW-1185">Reference proteome</keyword>
<name>A0ABY2UF66_9GAMM</name>
<comment type="caution">
    <text evidence="4">The sequence shown here is derived from an EMBL/GenBank/DDBJ whole genome shotgun (WGS) entry which is preliminary data.</text>
</comment>
<dbReference type="Gene3D" id="1.10.1040.20">
    <property type="entry name" value="ProC-like, C-terminal domain"/>
    <property type="match status" value="1"/>
</dbReference>
<keyword evidence="1" id="KW-0560">Oxidoreductase</keyword>
<organism evidence="4 5">
    <name type="scientific">Microbulbifer harenosus</name>
    <dbReference type="NCBI Taxonomy" id="2576840"/>
    <lineage>
        <taxon>Bacteria</taxon>
        <taxon>Pseudomonadati</taxon>
        <taxon>Pseudomonadota</taxon>
        <taxon>Gammaproteobacteria</taxon>
        <taxon>Cellvibrionales</taxon>
        <taxon>Microbulbiferaceae</taxon>
        <taxon>Microbulbifer</taxon>
    </lineage>
</organism>
<evidence type="ECO:0000313" key="4">
    <source>
        <dbReference type="EMBL" id="TLM76200.1"/>
    </source>
</evidence>
<dbReference type="InterPro" id="IPR037108">
    <property type="entry name" value="TM1727-like_C_sf"/>
</dbReference>
<protein>
    <submittedName>
        <fullName evidence="4">DUF2520 domain-containing protein</fullName>
    </submittedName>
</protein>
<dbReference type="InterPro" id="IPR018931">
    <property type="entry name" value="DUF2520"/>
</dbReference>
<feature type="domain" description="Putative oxidoreductase/dehydrogenase Rossmann-like" evidence="2">
    <location>
        <begin position="9"/>
        <end position="113"/>
    </location>
</feature>
<dbReference type="RefSeq" id="WP_138236503.1">
    <property type="nucleotide sequence ID" value="NZ_CP185860.1"/>
</dbReference>
<dbReference type="PANTHER" id="PTHR40459:SF1">
    <property type="entry name" value="CONSERVED HYPOTHETICAL ALANINE AND LEUCINE RICH PROTEIN"/>
    <property type="match status" value="1"/>
</dbReference>
<dbReference type="Pfam" id="PF10727">
    <property type="entry name" value="Rossmann-like"/>
    <property type="match status" value="1"/>
</dbReference>
<reference evidence="4 5" key="1">
    <citation type="submission" date="2019-05" db="EMBL/GenBank/DDBJ databases">
        <title>Microbulbifer harenosus sp. nov., an alginate-degrading bacterium isolated from coastal sand.</title>
        <authorList>
            <person name="Huang H."/>
            <person name="Mo K."/>
            <person name="Bao S."/>
        </authorList>
    </citation>
    <scope>NUCLEOTIDE SEQUENCE [LARGE SCALE GENOMIC DNA]</scope>
    <source>
        <strain evidence="4 5">HB161719</strain>
    </source>
</reference>
<sequence length="304" mass="32043">MQTPELPTLNIIGAGRLGRTLARLWYRRGVFAIGGICNRSIESSASARGFIGAGNAVDKLHAMPPADVWLIAVPDDQIAATAEILAPHLPANGQALVFHCSGALPANALAACTPALLVSAHPVHSFADPQRSLDELPGATVALEGDEAGVTRLQHAFHALDCHCLSLTPEQKVLYHTGSVMACNYLTVLMDISLQTFAAAGIDSETAKQLLAPIVLQTARNNFALGTERALTGPLVRGDVGTVARQLQALEALAQREPEHSAPSEVYRTLGKAALPLAKRAGLSETARRQLAALFSAHRNDTAP</sequence>
<dbReference type="SUPFAM" id="SSF51735">
    <property type="entry name" value="NAD(P)-binding Rossmann-fold domains"/>
    <property type="match status" value="1"/>
</dbReference>
<proteinExistence type="predicted"/>
<evidence type="ECO:0000256" key="1">
    <source>
        <dbReference type="ARBA" id="ARBA00023002"/>
    </source>
</evidence>
<evidence type="ECO:0000259" key="2">
    <source>
        <dbReference type="Pfam" id="PF10727"/>
    </source>
</evidence>
<gene>
    <name evidence="4" type="ORF">FDY93_14680</name>
</gene>
<dbReference type="InterPro" id="IPR036291">
    <property type="entry name" value="NAD(P)-bd_dom_sf"/>
</dbReference>
<dbReference type="InterPro" id="IPR008927">
    <property type="entry name" value="6-PGluconate_DH-like_C_sf"/>
</dbReference>
<dbReference type="Proteomes" id="UP000306791">
    <property type="component" value="Unassembled WGS sequence"/>
</dbReference>
<evidence type="ECO:0000259" key="3">
    <source>
        <dbReference type="Pfam" id="PF10728"/>
    </source>
</evidence>
<evidence type="ECO:0000313" key="5">
    <source>
        <dbReference type="Proteomes" id="UP000306791"/>
    </source>
</evidence>
<accession>A0ABY2UF66</accession>
<dbReference type="SUPFAM" id="SSF48179">
    <property type="entry name" value="6-phosphogluconate dehydrogenase C-terminal domain-like"/>
    <property type="match status" value="1"/>
</dbReference>
<dbReference type="Pfam" id="PF10728">
    <property type="entry name" value="DUF2520"/>
    <property type="match status" value="1"/>
</dbReference>
<dbReference type="PANTHER" id="PTHR40459">
    <property type="entry name" value="CONSERVED HYPOTHETICAL ALANINE AND LEUCINE RICH PROTEIN"/>
    <property type="match status" value="1"/>
</dbReference>